<evidence type="ECO:0000313" key="2">
    <source>
        <dbReference type="EMBL" id="KXS14608.1"/>
    </source>
</evidence>
<reference evidence="2 3" key="1">
    <citation type="journal article" date="2015" name="Genome Biol. Evol.">
        <title>Phylogenomic analyses indicate that early fungi evolved digesting cell walls of algal ancestors of land plants.</title>
        <authorList>
            <person name="Chang Y."/>
            <person name="Wang S."/>
            <person name="Sekimoto S."/>
            <person name="Aerts A.L."/>
            <person name="Choi C."/>
            <person name="Clum A."/>
            <person name="LaButti K.M."/>
            <person name="Lindquist E.A."/>
            <person name="Yee Ngan C."/>
            <person name="Ohm R.A."/>
            <person name="Salamov A.A."/>
            <person name="Grigoriev I.V."/>
            <person name="Spatafora J.W."/>
            <person name="Berbee M.L."/>
        </authorList>
    </citation>
    <scope>NUCLEOTIDE SEQUENCE [LARGE SCALE GENOMIC DNA]</scope>
    <source>
        <strain evidence="2 3">JEL478</strain>
    </source>
</reference>
<name>A0A139ACX9_GONPJ</name>
<organism evidence="2 3">
    <name type="scientific">Gonapodya prolifera (strain JEL478)</name>
    <name type="common">Monoblepharis prolifera</name>
    <dbReference type="NCBI Taxonomy" id="1344416"/>
    <lineage>
        <taxon>Eukaryota</taxon>
        <taxon>Fungi</taxon>
        <taxon>Fungi incertae sedis</taxon>
        <taxon>Chytridiomycota</taxon>
        <taxon>Chytridiomycota incertae sedis</taxon>
        <taxon>Monoblepharidomycetes</taxon>
        <taxon>Monoblepharidales</taxon>
        <taxon>Gonapodyaceae</taxon>
        <taxon>Gonapodya</taxon>
    </lineage>
</organism>
<dbReference type="InterPro" id="IPR011322">
    <property type="entry name" value="N-reg_PII-like_a/b"/>
</dbReference>
<dbReference type="AlphaFoldDB" id="A0A139ACX9"/>
<dbReference type="PANTHER" id="PTHR23419">
    <property type="entry name" value="DIVALENT CATION TOLERANCE CUTA-RELATED"/>
    <property type="match status" value="1"/>
</dbReference>
<evidence type="ECO:0000313" key="3">
    <source>
        <dbReference type="Proteomes" id="UP000070544"/>
    </source>
</evidence>
<dbReference type="PANTHER" id="PTHR23419:SF8">
    <property type="entry name" value="FI09726P"/>
    <property type="match status" value="1"/>
</dbReference>
<dbReference type="GO" id="GO:0005507">
    <property type="term" value="F:copper ion binding"/>
    <property type="evidence" value="ECO:0007669"/>
    <property type="project" value="TreeGrafter"/>
</dbReference>
<keyword evidence="3" id="KW-1185">Reference proteome</keyword>
<evidence type="ECO:0008006" key="4">
    <source>
        <dbReference type="Google" id="ProtNLM"/>
    </source>
</evidence>
<protein>
    <recommendedName>
        <fullName evidence="4">Divalent ion tolerance protein</fullName>
    </recommendedName>
</protein>
<dbReference type="Pfam" id="PF03091">
    <property type="entry name" value="CutA1"/>
    <property type="match status" value="1"/>
</dbReference>
<dbReference type="OrthoDB" id="2017693at2759"/>
<dbReference type="InterPro" id="IPR004323">
    <property type="entry name" value="Ion_tolerance_CutA"/>
</dbReference>
<accession>A0A139ACX9</accession>
<dbReference type="EMBL" id="KQ965768">
    <property type="protein sequence ID" value="KXS14608.1"/>
    <property type="molecule type" value="Genomic_DNA"/>
</dbReference>
<dbReference type="SUPFAM" id="SSF54913">
    <property type="entry name" value="GlnB-like"/>
    <property type="match status" value="1"/>
</dbReference>
<dbReference type="Gene3D" id="3.30.70.120">
    <property type="match status" value="1"/>
</dbReference>
<dbReference type="STRING" id="1344416.A0A139ACX9"/>
<dbReference type="GO" id="GO:0010038">
    <property type="term" value="P:response to metal ion"/>
    <property type="evidence" value="ECO:0007669"/>
    <property type="project" value="InterPro"/>
</dbReference>
<sequence>MTSSVSAQEGSHPVILYVTVPDIKVAKSLSTSLLDRHLIACSNIIPSVTSIYRWEGKVTEDSELLMILKSQSHLVDEIANHVRENHPYEVPEVISTRIENGNPAYIKWILDNTAQSERVV</sequence>
<proteinExistence type="inferred from homology"/>
<comment type="similarity">
    <text evidence="1">Belongs to the CutA family.</text>
</comment>
<evidence type="ECO:0000256" key="1">
    <source>
        <dbReference type="ARBA" id="ARBA00010169"/>
    </source>
</evidence>
<dbReference type="Proteomes" id="UP000070544">
    <property type="component" value="Unassembled WGS sequence"/>
</dbReference>
<dbReference type="InterPro" id="IPR015867">
    <property type="entry name" value="N-reg_PII/ATP_PRibTrfase_C"/>
</dbReference>
<dbReference type="OMA" id="VYTTFPD"/>
<gene>
    <name evidence="2" type="ORF">M427DRAFT_57512</name>
</gene>